<dbReference type="GO" id="GO:0006412">
    <property type="term" value="P:translation"/>
    <property type="evidence" value="ECO:0007669"/>
    <property type="project" value="InterPro"/>
</dbReference>
<dbReference type="GeneID" id="107473095"/>
<evidence type="ECO:0000313" key="3">
    <source>
        <dbReference type="RefSeq" id="XP_015948112.1"/>
    </source>
</evidence>
<dbReference type="GO" id="GO:0005840">
    <property type="term" value="C:ribosome"/>
    <property type="evidence" value="ECO:0007669"/>
    <property type="project" value="UniProtKB-KW"/>
</dbReference>
<reference evidence="2" key="1">
    <citation type="journal article" date="2016" name="Nat. Genet.">
        <title>The genome sequences of Arachis duranensis and Arachis ipaensis, the diploid ancestors of cultivated peanut.</title>
        <authorList>
            <person name="Bertioli D.J."/>
            <person name="Cannon S.B."/>
            <person name="Froenicke L."/>
            <person name="Huang G."/>
            <person name="Farmer A.D."/>
            <person name="Cannon E.K."/>
            <person name="Liu X."/>
            <person name="Gao D."/>
            <person name="Clevenger J."/>
            <person name="Dash S."/>
            <person name="Ren L."/>
            <person name="Moretzsohn M.C."/>
            <person name="Shirasawa K."/>
            <person name="Huang W."/>
            <person name="Vidigal B."/>
            <person name="Abernathy B."/>
            <person name="Chu Y."/>
            <person name="Niederhuth C.E."/>
            <person name="Umale P."/>
            <person name="Araujo A.C."/>
            <person name="Kozik A."/>
            <person name="Kim K.D."/>
            <person name="Burow M.D."/>
            <person name="Varshney R.K."/>
            <person name="Wang X."/>
            <person name="Zhang X."/>
            <person name="Barkley N."/>
            <person name="Guimaraes P.M."/>
            <person name="Isobe S."/>
            <person name="Guo B."/>
            <person name="Liao B."/>
            <person name="Stalker H.T."/>
            <person name="Schmitz R.J."/>
            <person name="Scheffler B.E."/>
            <person name="Leal-Bertioli S.C."/>
            <person name="Xun X."/>
            <person name="Jackson S.A."/>
            <person name="Michelmore R."/>
            <person name="Ozias-Akins P."/>
        </authorList>
    </citation>
    <scope>NUCLEOTIDE SEQUENCE [LARGE SCALE GENOMIC DNA]</scope>
    <source>
        <strain evidence="2">cv. V14167</strain>
    </source>
</reference>
<dbReference type="PANTHER" id="PTHR10394">
    <property type="entry name" value="40S RIBOSOMAL PROTEIN S8"/>
    <property type="match status" value="1"/>
</dbReference>
<sequence length="85" mass="9748">MSYLYEGENPAEEAKKSNHVQRKIEKCQKDRKLDPHVEEQFGGGRLLAYIASRPDQCGRDDGYILEGKELEFYMKKIQKKGKGAA</sequence>
<keyword evidence="3" id="KW-0689">Ribosomal protein</keyword>
<name>A0A6P4BXK5_ARADU</name>
<evidence type="ECO:0000256" key="1">
    <source>
        <dbReference type="SAM" id="MobiDB-lite"/>
    </source>
</evidence>
<dbReference type="RefSeq" id="XP_015948112.1">
    <property type="nucleotide sequence ID" value="XM_016092626.3"/>
</dbReference>
<keyword evidence="3" id="KW-0687">Ribonucleoprotein</keyword>
<dbReference type="Proteomes" id="UP000515211">
    <property type="component" value="Chromosome 2"/>
</dbReference>
<reference evidence="3" key="2">
    <citation type="submission" date="2025-08" db="UniProtKB">
        <authorList>
            <consortium name="RefSeq"/>
        </authorList>
    </citation>
    <scope>IDENTIFICATION</scope>
    <source>
        <tissue evidence="3">Whole plant</tissue>
    </source>
</reference>
<feature type="region of interest" description="Disordered" evidence="1">
    <location>
        <begin position="1"/>
        <end position="21"/>
    </location>
</feature>
<dbReference type="InterPro" id="IPR001047">
    <property type="entry name" value="Ribosomal_eS8"/>
</dbReference>
<evidence type="ECO:0000313" key="2">
    <source>
        <dbReference type="Proteomes" id="UP000515211"/>
    </source>
</evidence>
<gene>
    <name evidence="3" type="primary">LOC107473095</name>
</gene>
<organism evidence="2 3">
    <name type="scientific">Arachis duranensis</name>
    <name type="common">Wild peanut</name>
    <dbReference type="NCBI Taxonomy" id="130453"/>
    <lineage>
        <taxon>Eukaryota</taxon>
        <taxon>Viridiplantae</taxon>
        <taxon>Streptophyta</taxon>
        <taxon>Embryophyta</taxon>
        <taxon>Tracheophyta</taxon>
        <taxon>Spermatophyta</taxon>
        <taxon>Magnoliopsida</taxon>
        <taxon>eudicotyledons</taxon>
        <taxon>Gunneridae</taxon>
        <taxon>Pentapetalae</taxon>
        <taxon>rosids</taxon>
        <taxon>fabids</taxon>
        <taxon>Fabales</taxon>
        <taxon>Fabaceae</taxon>
        <taxon>Papilionoideae</taxon>
        <taxon>50 kb inversion clade</taxon>
        <taxon>dalbergioids sensu lato</taxon>
        <taxon>Dalbergieae</taxon>
        <taxon>Pterocarpus clade</taxon>
        <taxon>Arachis</taxon>
    </lineage>
</organism>
<dbReference type="AlphaFoldDB" id="A0A6P4BXK5"/>
<feature type="compositionally biased region" description="Basic and acidic residues" evidence="1">
    <location>
        <begin position="12"/>
        <end position="21"/>
    </location>
</feature>
<dbReference type="Gene3D" id="3.10.290.70">
    <property type="match status" value="1"/>
</dbReference>
<dbReference type="KEGG" id="adu:107473095"/>
<protein>
    <submittedName>
        <fullName evidence="3">40S ribosomal protein S8</fullName>
    </submittedName>
</protein>
<dbReference type="GO" id="GO:0003735">
    <property type="term" value="F:structural constituent of ribosome"/>
    <property type="evidence" value="ECO:0007669"/>
    <property type="project" value="InterPro"/>
</dbReference>
<accession>A0A6P4BXK5</accession>
<proteinExistence type="predicted"/>
<keyword evidence="2" id="KW-1185">Reference proteome</keyword>